<dbReference type="Gene3D" id="3.75.10.10">
    <property type="entry name" value="L-arginine/glycine Amidinotransferase, Chain A"/>
    <property type="match status" value="1"/>
</dbReference>
<dbReference type="Proteomes" id="UP000243127">
    <property type="component" value="Nucleomorph 2"/>
</dbReference>
<evidence type="ECO:0000313" key="4">
    <source>
        <dbReference type="EMBL" id="ABW98020.1"/>
    </source>
</evidence>
<dbReference type="GO" id="GO:0042273">
    <property type="term" value="P:ribosomal large subunit biogenesis"/>
    <property type="evidence" value="ECO:0007669"/>
    <property type="project" value="UniProtKB-UniRule"/>
</dbReference>
<evidence type="ECO:0000256" key="3">
    <source>
        <dbReference type="HAMAP-Rule" id="MF_03132"/>
    </source>
</evidence>
<evidence type="ECO:0000313" key="5">
    <source>
        <dbReference type="Proteomes" id="UP000243127"/>
    </source>
</evidence>
<protein>
    <recommendedName>
        <fullName evidence="3">Eukaryotic translation initiation factor 6</fullName>
        <shortName evidence="3">eIF-6</shortName>
    </recommendedName>
</protein>
<reference evidence="4 5" key="1">
    <citation type="journal article" date="2007" name="Proc. Natl. Acad. Sci. U.S.A.">
        <title>Nucleomorph genome of Hemiselmis andersenii reveals complete intron loss and compaction as a driver of protein structure and function.</title>
        <authorList>
            <person name="Lane C.E."/>
            <person name="van den Heuvel K."/>
            <person name="Kozera C."/>
            <person name="Curtis B.A."/>
            <person name="Parsons B.J."/>
            <person name="Bowman S."/>
            <person name="Archibald J.M."/>
        </authorList>
    </citation>
    <scope>NUCLEOTIDE SEQUENCE [LARGE SCALE GENOMIC DNA]</scope>
    <source>
        <strain evidence="4 5">CCMP644</strain>
    </source>
</reference>
<dbReference type="RefSeq" id="XP_001712345.1">
    <property type="nucleotide sequence ID" value="XM_001712293.1"/>
</dbReference>
<dbReference type="PIRSF" id="PIRSF006413">
    <property type="entry name" value="IF-6"/>
    <property type="match status" value="1"/>
</dbReference>
<proteinExistence type="inferred from homology"/>
<dbReference type="GO" id="GO:0005730">
    <property type="term" value="C:nucleolus"/>
    <property type="evidence" value="ECO:0007669"/>
    <property type="project" value="UniProtKB-SubCell"/>
</dbReference>
<keyword evidence="2 3" id="KW-0648">Protein biosynthesis</keyword>
<keyword evidence="3" id="KW-0690">Ribosome biogenesis</keyword>
<dbReference type="GO" id="GO:0042256">
    <property type="term" value="P:cytosolic ribosome assembly"/>
    <property type="evidence" value="ECO:0007669"/>
    <property type="project" value="UniProtKB-UniRule"/>
</dbReference>
<organism evidence="4 5">
    <name type="scientific">Hemiselmis andersenii</name>
    <name type="common">Cryptophyte alga</name>
    <dbReference type="NCBI Taxonomy" id="464988"/>
    <lineage>
        <taxon>Eukaryota</taxon>
        <taxon>Cryptophyceae</taxon>
        <taxon>Cryptomonadales</taxon>
        <taxon>Hemiselmidaceae</taxon>
        <taxon>Hemiselmis</taxon>
    </lineage>
</organism>
<dbReference type="GO" id="GO:0003743">
    <property type="term" value="F:translation initiation factor activity"/>
    <property type="evidence" value="ECO:0007669"/>
    <property type="project" value="UniProtKB-UniRule"/>
</dbReference>
<keyword evidence="1 3" id="KW-0396">Initiation factor</keyword>
<comment type="similarity">
    <text evidence="3">Belongs to the eIF-6 family.</text>
</comment>
<dbReference type="AlphaFoldDB" id="A9BKL5"/>
<dbReference type="GO" id="GO:0043023">
    <property type="term" value="F:ribosomal large subunit binding"/>
    <property type="evidence" value="ECO:0007669"/>
    <property type="project" value="UniProtKB-UniRule"/>
</dbReference>
<accession>A9BKL5</accession>
<dbReference type="InterPro" id="IPR002769">
    <property type="entry name" value="eIF6"/>
</dbReference>
<dbReference type="GO" id="GO:0005737">
    <property type="term" value="C:cytoplasm"/>
    <property type="evidence" value="ECO:0007669"/>
    <property type="project" value="UniProtKB-SubCell"/>
</dbReference>
<dbReference type="PANTHER" id="PTHR10784">
    <property type="entry name" value="TRANSLATION INITIATION FACTOR 6"/>
    <property type="match status" value="1"/>
</dbReference>
<dbReference type="Pfam" id="PF01912">
    <property type="entry name" value="eIF-6"/>
    <property type="match status" value="1"/>
</dbReference>
<evidence type="ECO:0000256" key="1">
    <source>
        <dbReference type="ARBA" id="ARBA00022540"/>
    </source>
</evidence>
<geneLocation type="nucleomorph" evidence="4"/>
<sequence length="226" mass="25184">MFIKLNFENSNNIGVFIKLTNSYCIVPYEINDKSLKTIEKELKKNIPIIKTSILQSKCLGRLIIGNKKGLILPSETTFEEYQKIKKFIPENVIVKKCPEKFSALGNCIVNNDFSALAIPEISNETEELLGDVLGVEVFKVSLGAEKLLGSFCVINNYGGLISQFVSLEDQDEISSLLKIPLTVGTVNCGDKYLSSGMISNDWIGFCGFRTMQSELLVMETTFSKKK</sequence>
<dbReference type="NCBIfam" id="TIGR00323">
    <property type="entry name" value="eIF-6"/>
    <property type="match status" value="1"/>
</dbReference>
<comment type="subcellular location">
    <subcellularLocation>
        <location evidence="3">Cytoplasm</location>
    </subcellularLocation>
    <subcellularLocation>
        <location evidence="3">Nucleus</location>
        <location evidence="3">Nucleolus</location>
    </subcellularLocation>
    <text evidence="3">Shuttles between cytoplasm and nucleus/nucleolus.</text>
</comment>
<dbReference type="EMBL" id="CP000882">
    <property type="protein sequence ID" value="ABW98020.1"/>
    <property type="molecule type" value="Genomic_DNA"/>
</dbReference>
<keyword evidence="3" id="KW-0539">Nucleus</keyword>
<name>A9BKL5_HEMAN</name>
<comment type="subunit">
    <text evidence="3">Monomer. Associates with the 60S ribosomal subunit.</text>
</comment>
<dbReference type="HAMAP" id="MF_00032">
    <property type="entry name" value="eIF_6"/>
    <property type="match status" value="1"/>
</dbReference>
<comment type="function">
    <text evidence="3">Binds to the 60S ribosomal subunit and prevents its association with the 40S ribosomal subunit to form the 80S initiation complex in the cytoplasm. May also be involved in ribosome biogenesis.</text>
</comment>
<keyword evidence="3" id="KW-0963">Cytoplasm</keyword>
<dbReference type="GeneID" id="5739393"/>
<dbReference type="SMART" id="SM00654">
    <property type="entry name" value="eIF6"/>
    <property type="match status" value="1"/>
</dbReference>
<dbReference type="SUPFAM" id="SSF55909">
    <property type="entry name" value="Pentein"/>
    <property type="match status" value="1"/>
</dbReference>
<gene>
    <name evidence="3" type="primary">EIF6</name>
    <name evidence="4" type="ORF">HAN_2g191</name>
</gene>
<keyword evidence="4" id="KW-0542">Nucleomorph</keyword>
<evidence type="ECO:0000256" key="2">
    <source>
        <dbReference type="ARBA" id="ARBA00022917"/>
    </source>
</evidence>